<dbReference type="SMART" id="SM00353">
    <property type="entry name" value="HLH"/>
    <property type="match status" value="1"/>
</dbReference>
<keyword evidence="4" id="KW-1185">Reference proteome</keyword>
<name>A0AA38SI73_9PEZI</name>
<dbReference type="InterPro" id="IPR052099">
    <property type="entry name" value="Regulatory_TF_Diverse"/>
</dbReference>
<organism evidence="3 4">
    <name type="scientific">Coniochaeta hoffmannii</name>
    <dbReference type="NCBI Taxonomy" id="91930"/>
    <lineage>
        <taxon>Eukaryota</taxon>
        <taxon>Fungi</taxon>
        <taxon>Dikarya</taxon>
        <taxon>Ascomycota</taxon>
        <taxon>Pezizomycotina</taxon>
        <taxon>Sordariomycetes</taxon>
        <taxon>Sordariomycetidae</taxon>
        <taxon>Coniochaetales</taxon>
        <taxon>Coniochaetaceae</taxon>
        <taxon>Coniochaeta</taxon>
    </lineage>
</organism>
<dbReference type="EMBL" id="JANBVN010000014">
    <property type="protein sequence ID" value="KAJ9162147.1"/>
    <property type="molecule type" value="Genomic_DNA"/>
</dbReference>
<evidence type="ECO:0000313" key="4">
    <source>
        <dbReference type="Proteomes" id="UP001174691"/>
    </source>
</evidence>
<gene>
    <name evidence="3" type="ORF">NKR19_g1540</name>
</gene>
<sequence length="377" mass="40478">MPDRAPVFYNEEDMEDFDEHYPAALMPMTSISPSSEYTSMALDTCYPFYNQDCNADPLHLSAEGIYTGEFGHYPLQAAEHPSNFLTPETLDLSWPGRNGSVSTAHTSSDCSVAEFSYLGAETDTYRVPDLVPSSQQKRGQDSPERPPKRHCSQAAGTVTKATGPATRSKENRPPAAPNITKPKVHGKAKPNKCVGDKPRSPPSSASSSRGATVKAPQLRTASRKPKASGKESCSAAAAGDKDNSQEDGMLTFDERRARQSHNLVEKQYRNRLNQQFESLLAVLPPADSGNRSFSCGGGGNSSQSRRDSKGSAAGPEGAGDDRRLSKAEVLDMARQRIITLERECDRLNSVKLELAANVGVVRDAVAKGGIAGTAMAA</sequence>
<dbReference type="GO" id="GO:0046983">
    <property type="term" value="F:protein dimerization activity"/>
    <property type="evidence" value="ECO:0007669"/>
    <property type="project" value="InterPro"/>
</dbReference>
<dbReference type="PANTHER" id="PTHR47336:SF4">
    <property type="entry name" value="BHLH TRANSCRIPTION FACTOR (EUROFUNG)"/>
    <property type="match status" value="1"/>
</dbReference>
<dbReference type="PANTHER" id="PTHR47336">
    <property type="entry name" value="TRANSCRIPTION FACTOR HMS1-RELATED"/>
    <property type="match status" value="1"/>
</dbReference>
<dbReference type="Proteomes" id="UP001174691">
    <property type="component" value="Unassembled WGS sequence"/>
</dbReference>
<proteinExistence type="predicted"/>
<dbReference type="AlphaFoldDB" id="A0AA38SI73"/>
<feature type="region of interest" description="Disordered" evidence="1">
    <location>
        <begin position="126"/>
        <end position="247"/>
    </location>
</feature>
<comment type="caution">
    <text evidence="3">The sequence shown here is derived from an EMBL/GenBank/DDBJ whole genome shotgun (WGS) entry which is preliminary data.</text>
</comment>
<dbReference type="PROSITE" id="PS50888">
    <property type="entry name" value="BHLH"/>
    <property type="match status" value="1"/>
</dbReference>
<feature type="region of interest" description="Disordered" evidence="1">
    <location>
        <begin position="290"/>
        <end position="324"/>
    </location>
</feature>
<dbReference type="Pfam" id="PF00010">
    <property type="entry name" value="HLH"/>
    <property type="match status" value="1"/>
</dbReference>
<protein>
    <recommendedName>
        <fullName evidence="2">BHLH domain-containing protein</fullName>
    </recommendedName>
</protein>
<dbReference type="InterPro" id="IPR036638">
    <property type="entry name" value="HLH_DNA-bd_sf"/>
</dbReference>
<accession>A0AA38SI73</accession>
<feature type="domain" description="BHLH" evidence="2">
    <location>
        <begin position="256"/>
        <end position="340"/>
    </location>
</feature>
<reference evidence="3" key="1">
    <citation type="submission" date="2022-07" db="EMBL/GenBank/DDBJ databases">
        <title>Fungi with potential for degradation of polypropylene.</title>
        <authorList>
            <person name="Gostincar C."/>
        </authorList>
    </citation>
    <scope>NUCLEOTIDE SEQUENCE</scope>
    <source>
        <strain evidence="3">EXF-13287</strain>
    </source>
</reference>
<evidence type="ECO:0000313" key="3">
    <source>
        <dbReference type="EMBL" id="KAJ9162147.1"/>
    </source>
</evidence>
<dbReference type="Gene3D" id="4.10.280.10">
    <property type="entry name" value="Helix-loop-helix DNA-binding domain"/>
    <property type="match status" value="1"/>
</dbReference>
<dbReference type="InterPro" id="IPR011598">
    <property type="entry name" value="bHLH_dom"/>
</dbReference>
<dbReference type="CDD" id="cd11395">
    <property type="entry name" value="bHLHzip_SREBP_like"/>
    <property type="match status" value="1"/>
</dbReference>
<evidence type="ECO:0000256" key="1">
    <source>
        <dbReference type="SAM" id="MobiDB-lite"/>
    </source>
</evidence>
<evidence type="ECO:0000259" key="2">
    <source>
        <dbReference type="PROSITE" id="PS50888"/>
    </source>
</evidence>
<dbReference type="SUPFAM" id="SSF47459">
    <property type="entry name" value="HLH, helix-loop-helix DNA-binding domain"/>
    <property type="match status" value="1"/>
</dbReference>